<gene>
    <name evidence="1" type="ORF">TM7x_01075</name>
</gene>
<dbReference type="KEGG" id="sox:TM7x_01075"/>
<keyword evidence="2" id="KW-1185">Reference proteome</keyword>
<evidence type="ECO:0000313" key="2">
    <source>
        <dbReference type="Proteomes" id="UP000030902"/>
    </source>
</evidence>
<evidence type="ECO:0000313" key="1">
    <source>
        <dbReference type="EMBL" id="AJA06755.1"/>
    </source>
</evidence>
<dbReference type="AlphaFoldDB" id="A0A6S4GR04"/>
<reference evidence="1 2" key="1">
    <citation type="journal article" date="2015" name="Proc. Natl. Acad. Sci. U.S.A.">
        <title>Cultivation of a human-associated TM7 phylotype reveals a reduced genome and epibiotic parasitic lifestyle.</title>
        <authorList>
            <person name="He X."/>
            <person name="McLean J.S."/>
            <person name="Edlund A."/>
            <person name="Yooseph S."/>
            <person name="Hall A.P."/>
            <person name="Liu S.Y."/>
            <person name="Dorrestein P.C."/>
            <person name="Esquenazi E."/>
            <person name="Hunter R.C."/>
            <person name="Cheng G."/>
            <person name="Nelson K.E."/>
            <person name="Lux R."/>
            <person name="Shi W."/>
        </authorList>
    </citation>
    <scope>NUCLEOTIDE SEQUENCE [LARGE SCALE GENOMIC DNA]</scope>
    <source>
        <strain evidence="1 2">TM7x</strain>
    </source>
</reference>
<organism evidence="1 2">
    <name type="scientific">Candidatus Nanosynbacter lyticus</name>
    <dbReference type="NCBI Taxonomy" id="2093824"/>
    <lineage>
        <taxon>Bacteria</taxon>
        <taxon>Candidatus Saccharimonadota</taxon>
        <taxon>Candidatus Saccharimonadia</taxon>
        <taxon>Candidatus Nanosynbacterales</taxon>
        <taxon>Candidatus Nanosynbacteraceae</taxon>
        <taxon>Candidatus Nanosynbacter</taxon>
    </lineage>
</organism>
<protein>
    <submittedName>
        <fullName evidence="1">Uncharacterized protein</fullName>
    </submittedName>
</protein>
<name>A0A6S4GR04_9BACT</name>
<accession>A0A6S4GR04</accession>
<sequence length="207" mass="23413">MSREGYLSGSRDSSVANRWATLEQWQKENDLKEFSERTRKLMEPINPELVELSENSIESAGGVVGILSSNDPKLGEIVNPERIFDTTEMVDNLREDHLTRCRLFEYLQGKLDDLIEDSPESLASRVLLNSAGNLKSPNFKQGYYGVEKMFSREYVLVLAIAMMDGTFNIDRQDSMITHYRGGKERSGMHRDGAVALLESLLKDSAEN</sequence>
<dbReference type="EMBL" id="CP007496">
    <property type="protein sequence ID" value="AJA06755.1"/>
    <property type="molecule type" value="Genomic_DNA"/>
</dbReference>
<dbReference type="Proteomes" id="UP000030902">
    <property type="component" value="Chromosome"/>
</dbReference>
<proteinExistence type="predicted"/>